<dbReference type="Proteomes" id="UP000033859">
    <property type="component" value="Unassembled WGS sequence"/>
</dbReference>
<gene>
    <name evidence="1" type="ORF">UU84_C0019G0006</name>
</gene>
<evidence type="ECO:0000313" key="2">
    <source>
        <dbReference type="Proteomes" id="UP000033859"/>
    </source>
</evidence>
<accession>A0A0G0XQL9</accession>
<reference evidence="1 2" key="1">
    <citation type="journal article" date="2015" name="Nature">
        <title>rRNA introns, odd ribosomes, and small enigmatic genomes across a large radiation of phyla.</title>
        <authorList>
            <person name="Brown C.T."/>
            <person name="Hug L.A."/>
            <person name="Thomas B.C."/>
            <person name="Sharon I."/>
            <person name="Castelle C.J."/>
            <person name="Singh A."/>
            <person name="Wilkins M.J."/>
            <person name="Williams K.H."/>
            <person name="Banfield J.F."/>
        </authorList>
    </citation>
    <scope>NUCLEOTIDE SEQUENCE [LARGE SCALE GENOMIC DNA]</scope>
</reference>
<comment type="caution">
    <text evidence="1">The sequence shown here is derived from an EMBL/GenBank/DDBJ whole genome shotgun (WGS) entry which is preliminary data.</text>
</comment>
<proteinExistence type="predicted"/>
<sequence length="129" mass="14750">MCTHYLICLTKKALKAYVVIDIARDPFCTIKRGVEDMSRTLKHSASSATVIRKAIRIAILKCGGVKRLMNMNNETLHRNFFQKLSVIMEQFGIACVDFDWGLTGADENSFSVAYYRHGKIREERFKANL</sequence>
<evidence type="ECO:0000313" key="1">
    <source>
        <dbReference type="EMBL" id="KKS26717.1"/>
    </source>
</evidence>
<dbReference type="EMBL" id="LCCE01000019">
    <property type="protein sequence ID" value="KKS26717.1"/>
    <property type="molecule type" value="Genomic_DNA"/>
</dbReference>
<name>A0A0G0XQL9_9BACT</name>
<protein>
    <submittedName>
        <fullName evidence="1">Uncharacterized protein</fullName>
    </submittedName>
</protein>
<organism evidence="1 2">
    <name type="scientific">Candidatus Yanofskybacteria bacterium GW2011_GWC2_41_9</name>
    <dbReference type="NCBI Taxonomy" id="1619029"/>
    <lineage>
        <taxon>Bacteria</taxon>
        <taxon>Candidatus Yanofskyibacteriota</taxon>
    </lineage>
</organism>
<dbReference type="AlphaFoldDB" id="A0A0G0XQL9"/>